<dbReference type="AlphaFoldDB" id="X1F3A9"/>
<dbReference type="Gene3D" id="1.10.357.160">
    <property type="match status" value="1"/>
</dbReference>
<feature type="domain" description="HypF Kae1-like" evidence="2">
    <location>
        <begin position="2"/>
        <end position="82"/>
    </location>
</feature>
<evidence type="ECO:0000259" key="2">
    <source>
        <dbReference type="Pfam" id="PF17788"/>
    </source>
</evidence>
<comment type="similarity">
    <text evidence="1">Belongs to the carbamoyltransferase HypF family.</text>
</comment>
<dbReference type="Gene3D" id="3.30.420.360">
    <property type="match status" value="1"/>
</dbReference>
<sequence>KDEHAFLSQHIGDMENEETLEHFENTIELYKKLFRVQPEIIAYDMHPEYLSTKYALEVGLEPGLSLIPVQHHHAHIVSCLVENEVEGPVIGVALDGTGYGTDGTIWGGEFLLADWRRFQRVGHLEYVPLPGGAAAIKRPYRMALSYLYTLMGEDFSIEGLPIGKVNPVELDIIRQQLKRGINCPLTSSAGRLFDAVSALAGVRGEIDYEAQAAIELEMLA</sequence>
<dbReference type="InterPro" id="IPR055128">
    <property type="entry name" value="HypF_C_2"/>
</dbReference>
<feature type="domain" description="Carbamoyltransferase Kae1-like" evidence="3">
    <location>
        <begin position="91"/>
        <end position="220"/>
    </location>
</feature>
<proteinExistence type="inferred from homology"/>
<evidence type="ECO:0000256" key="1">
    <source>
        <dbReference type="ARBA" id="ARBA00008097"/>
    </source>
</evidence>
<dbReference type="GO" id="GO:0008270">
    <property type="term" value="F:zinc ion binding"/>
    <property type="evidence" value="ECO:0007669"/>
    <property type="project" value="TreeGrafter"/>
</dbReference>
<dbReference type="GO" id="GO:0016743">
    <property type="term" value="F:carboxyl- or carbamoyltransferase activity"/>
    <property type="evidence" value="ECO:0007669"/>
    <property type="project" value="TreeGrafter"/>
</dbReference>
<reference evidence="4" key="1">
    <citation type="journal article" date="2014" name="Front. Microbiol.">
        <title>High frequency of phylogenetically diverse reductive dehalogenase-homologous genes in deep subseafloor sedimentary metagenomes.</title>
        <authorList>
            <person name="Kawai M."/>
            <person name="Futagami T."/>
            <person name="Toyoda A."/>
            <person name="Takaki Y."/>
            <person name="Nishi S."/>
            <person name="Hori S."/>
            <person name="Arai W."/>
            <person name="Tsubouchi T."/>
            <person name="Morono Y."/>
            <person name="Uchiyama I."/>
            <person name="Ito T."/>
            <person name="Fujiyama A."/>
            <person name="Inagaki F."/>
            <person name="Takami H."/>
        </authorList>
    </citation>
    <scope>NUCLEOTIDE SEQUENCE</scope>
    <source>
        <strain evidence="4">Expedition CK06-06</strain>
    </source>
</reference>
<accession>X1F3A9</accession>
<name>X1F3A9_9ZZZZ</name>
<feature type="non-terminal residue" evidence="4">
    <location>
        <position position="220"/>
    </location>
</feature>
<dbReference type="Pfam" id="PF22521">
    <property type="entry name" value="HypF_C_2"/>
    <property type="match status" value="1"/>
</dbReference>
<organism evidence="4">
    <name type="scientific">marine sediment metagenome</name>
    <dbReference type="NCBI Taxonomy" id="412755"/>
    <lineage>
        <taxon>unclassified sequences</taxon>
        <taxon>metagenomes</taxon>
        <taxon>ecological metagenomes</taxon>
    </lineage>
</organism>
<evidence type="ECO:0000313" key="4">
    <source>
        <dbReference type="EMBL" id="GAH23864.1"/>
    </source>
</evidence>
<dbReference type="PANTHER" id="PTHR42959">
    <property type="entry name" value="CARBAMOYLTRANSFERASE"/>
    <property type="match status" value="1"/>
</dbReference>
<feature type="non-terminal residue" evidence="4">
    <location>
        <position position="1"/>
    </location>
</feature>
<dbReference type="PANTHER" id="PTHR42959:SF1">
    <property type="entry name" value="CARBAMOYLTRANSFERASE HYPF"/>
    <property type="match status" value="1"/>
</dbReference>
<dbReference type="Gene3D" id="3.30.420.560">
    <property type="match status" value="1"/>
</dbReference>
<dbReference type="Pfam" id="PF17788">
    <property type="entry name" value="HypF_C"/>
    <property type="match status" value="1"/>
</dbReference>
<evidence type="ECO:0000259" key="3">
    <source>
        <dbReference type="Pfam" id="PF22521"/>
    </source>
</evidence>
<dbReference type="GO" id="GO:0051604">
    <property type="term" value="P:protein maturation"/>
    <property type="evidence" value="ECO:0007669"/>
    <property type="project" value="TreeGrafter"/>
</dbReference>
<dbReference type="InterPro" id="IPR051060">
    <property type="entry name" value="Carbamoyltrans_HypF-like"/>
</dbReference>
<protein>
    <submittedName>
        <fullName evidence="4">Uncharacterized protein</fullName>
    </submittedName>
</protein>
<gene>
    <name evidence="4" type="ORF">S03H2_09441</name>
</gene>
<dbReference type="EMBL" id="BARU01004800">
    <property type="protein sequence ID" value="GAH23864.1"/>
    <property type="molecule type" value="Genomic_DNA"/>
</dbReference>
<comment type="caution">
    <text evidence="4">The sequence shown here is derived from an EMBL/GenBank/DDBJ whole genome shotgun (WGS) entry which is preliminary data.</text>
</comment>
<dbReference type="InterPro" id="IPR041440">
    <property type="entry name" value="HypF_C"/>
</dbReference>